<name>A0A0Q2QS16_9EURY</name>
<comment type="similarity">
    <text evidence="3">Belongs to the peptidase M50B family.</text>
</comment>
<dbReference type="OrthoDB" id="86131at2157"/>
<dbReference type="PANTHER" id="PTHR35864:SF1">
    <property type="entry name" value="ZINC METALLOPROTEASE YWHC-RELATED"/>
    <property type="match status" value="1"/>
</dbReference>
<dbReference type="Proteomes" id="UP000250136">
    <property type="component" value="Chromosome"/>
</dbReference>
<proteinExistence type="inferred from homology"/>
<feature type="domain" description="Peptidase M50" evidence="14">
    <location>
        <begin position="153"/>
        <end position="184"/>
    </location>
</feature>
<evidence type="ECO:0000256" key="6">
    <source>
        <dbReference type="ARBA" id="ARBA00022692"/>
    </source>
</evidence>
<evidence type="ECO:0000256" key="9">
    <source>
        <dbReference type="ARBA" id="ARBA00022833"/>
    </source>
</evidence>
<evidence type="ECO:0000256" key="2">
    <source>
        <dbReference type="ARBA" id="ARBA00004651"/>
    </source>
</evidence>
<dbReference type="InterPro" id="IPR008915">
    <property type="entry name" value="Peptidase_M50"/>
</dbReference>
<protein>
    <submittedName>
        <fullName evidence="16">Metalloprotease</fullName>
    </submittedName>
    <submittedName>
        <fullName evidence="17">Zn-dependent protease (Includes SpoIVFB)</fullName>
    </submittedName>
</protein>
<dbReference type="InterPro" id="IPR052348">
    <property type="entry name" value="Metallopeptidase_M50B"/>
</dbReference>
<keyword evidence="20" id="KW-1185">Reference proteome</keyword>
<dbReference type="STRING" id="277988.SAMN05216170_1630"/>
<dbReference type="GO" id="GO:0008237">
    <property type="term" value="F:metallopeptidase activity"/>
    <property type="evidence" value="ECO:0007669"/>
    <property type="project" value="UniProtKB-KW"/>
</dbReference>
<dbReference type="EMBL" id="LIXN01000006">
    <property type="protein sequence ID" value="KQH82813.1"/>
    <property type="molecule type" value="Genomic_DNA"/>
</dbReference>
<reference evidence="16 18" key="1">
    <citation type="submission" date="2015-08" db="EMBL/GenBank/DDBJ databases">
        <title>Thermococcus thioreducens DSM 14981 genome sequencing.</title>
        <authorList>
            <person name="Hong S.-J."/>
            <person name="Kim M.-C."/>
            <person name="Shin J.-H."/>
        </authorList>
    </citation>
    <scope>NUCLEOTIDE SEQUENCE [LARGE SCALE GENOMIC DNA]</scope>
    <source>
        <strain evidence="16 18">DSM 14981</strain>
    </source>
</reference>
<dbReference type="PANTHER" id="PTHR35864">
    <property type="entry name" value="ZINC METALLOPROTEASE MJ0611-RELATED"/>
    <property type="match status" value="1"/>
</dbReference>
<dbReference type="EMBL" id="FOIW01000002">
    <property type="protein sequence ID" value="SEW10941.1"/>
    <property type="molecule type" value="Genomic_DNA"/>
</dbReference>
<sequence>MNYEPWRTVNKPRSAGRREIEDLLISFLVLTLLFSNFDPYALPYSLIAVLTAFIFHELAHRQVARHYGYRAYYKRWETGILLALLLGLATRLLTGTAWIFAALGAVQVYAPYAVDSREAFGRIALAGPLTNIAVGVVALVLLRTFHPFTTLWWVFRTTATVNLWLAFFNLLPFPPLDGSKVVRWNAGAWAVSIGIAYLLFRLV</sequence>
<evidence type="ECO:0000256" key="3">
    <source>
        <dbReference type="ARBA" id="ARBA00007931"/>
    </source>
</evidence>
<evidence type="ECO:0000313" key="15">
    <source>
        <dbReference type="EMBL" id="ASJ11960.1"/>
    </source>
</evidence>
<organism evidence="16 18">
    <name type="scientific">Thermococcus thioreducens</name>
    <dbReference type="NCBI Taxonomy" id="277988"/>
    <lineage>
        <taxon>Archaea</taxon>
        <taxon>Methanobacteriati</taxon>
        <taxon>Methanobacteriota</taxon>
        <taxon>Thermococci</taxon>
        <taxon>Thermococcales</taxon>
        <taxon>Thermococcaceae</taxon>
        <taxon>Thermococcus</taxon>
    </lineage>
</organism>
<feature type="transmembrane region" description="Helical" evidence="13">
    <location>
        <begin position="41"/>
        <end position="59"/>
    </location>
</feature>
<dbReference type="RefSeq" id="WP_055429086.1">
    <property type="nucleotide sequence ID" value="NZ_CP015105.1"/>
</dbReference>
<dbReference type="PATRIC" id="fig|277988.4.peg.909"/>
<evidence type="ECO:0000256" key="5">
    <source>
        <dbReference type="ARBA" id="ARBA00022670"/>
    </source>
</evidence>
<feature type="transmembrane region" description="Helical" evidence="13">
    <location>
        <begin position="182"/>
        <end position="200"/>
    </location>
</feature>
<dbReference type="EMBL" id="CP015105">
    <property type="protein sequence ID" value="ASJ11960.1"/>
    <property type="molecule type" value="Genomic_DNA"/>
</dbReference>
<evidence type="ECO:0000256" key="7">
    <source>
        <dbReference type="ARBA" id="ARBA00022723"/>
    </source>
</evidence>
<keyword evidence="7" id="KW-0479">Metal-binding</keyword>
<feature type="transmembrane region" description="Helical" evidence="13">
    <location>
        <begin position="123"/>
        <end position="142"/>
    </location>
</feature>
<evidence type="ECO:0000256" key="11">
    <source>
        <dbReference type="ARBA" id="ARBA00023049"/>
    </source>
</evidence>
<evidence type="ECO:0000256" key="10">
    <source>
        <dbReference type="ARBA" id="ARBA00022989"/>
    </source>
</evidence>
<feature type="transmembrane region" description="Helical" evidence="13">
    <location>
        <begin position="80"/>
        <end position="103"/>
    </location>
</feature>
<keyword evidence="9" id="KW-0862">Zinc</keyword>
<evidence type="ECO:0000256" key="8">
    <source>
        <dbReference type="ARBA" id="ARBA00022801"/>
    </source>
</evidence>
<dbReference type="AlphaFoldDB" id="A0A0Q2QS16"/>
<keyword evidence="10 13" id="KW-1133">Transmembrane helix</keyword>
<dbReference type="GO" id="GO:0005886">
    <property type="term" value="C:plasma membrane"/>
    <property type="evidence" value="ECO:0007669"/>
    <property type="project" value="UniProtKB-SubCell"/>
</dbReference>
<evidence type="ECO:0000313" key="20">
    <source>
        <dbReference type="Proteomes" id="UP000250136"/>
    </source>
</evidence>
<evidence type="ECO:0000256" key="4">
    <source>
        <dbReference type="ARBA" id="ARBA00022475"/>
    </source>
</evidence>
<evidence type="ECO:0000256" key="13">
    <source>
        <dbReference type="SAM" id="Phobius"/>
    </source>
</evidence>
<keyword evidence="4" id="KW-1003">Cell membrane</keyword>
<dbReference type="GO" id="GO:0046872">
    <property type="term" value="F:metal ion binding"/>
    <property type="evidence" value="ECO:0007669"/>
    <property type="project" value="UniProtKB-KW"/>
</dbReference>
<evidence type="ECO:0000313" key="16">
    <source>
        <dbReference type="EMBL" id="KQH82813.1"/>
    </source>
</evidence>
<dbReference type="KEGG" id="ttd:A3L14_03230"/>
<dbReference type="Proteomes" id="UP000051862">
    <property type="component" value="Unassembled WGS sequence"/>
</dbReference>
<comment type="cofactor">
    <cofactor evidence="1">
        <name>Zn(2+)</name>
        <dbReference type="ChEBI" id="CHEBI:29105"/>
    </cofactor>
</comment>
<reference evidence="17 19" key="3">
    <citation type="submission" date="2016-10" db="EMBL/GenBank/DDBJ databases">
        <authorList>
            <person name="de Groot N.N."/>
        </authorList>
    </citation>
    <scope>NUCLEOTIDE SEQUENCE [LARGE SCALE GENOMIC DNA]</scope>
    <source>
        <strain evidence="17 19">OGL-20</strain>
    </source>
</reference>
<reference evidence="15 20" key="2">
    <citation type="submission" date="2016-04" db="EMBL/GenBank/DDBJ databases">
        <title>Complete genome sequence of Thermococcus thioreducens type strain OGL-20P.</title>
        <authorList>
            <person name="Oger P.M."/>
        </authorList>
    </citation>
    <scope>NUCLEOTIDE SEQUENCE [LARGE SCALE GENOMIC DNA]</scope>
    <source>
        <strain evidence="15 20">OGL-20P</strain>
    </source>
</reference>
<dbReference type="Proteomes" id="UP000182125">
    <property type="component" value="Unassembled WGS sequence"/>
</dbReference>
<evidence type="ECO:0000256" key="12">
    <source>
        <dbReference type="ARBA" id="ARBA00023136"/>
    </source>
</evidence>
<keyword evidence="6 13" id="KW-0812">Transmembrane</keyword>
<comment type="subcellular location">
    <subcellularLocation>
        <location evidence="2">Cell membrane</location>
        <topology evidence="2">Multi-pass membrane protein</topology>
    </subcellularLocation>
</comment>
<keyword evidence="11 16" id="KW-0482">Metalloprotease</keyword>
<evidence type="ECO:0000256" key="1">
    <source>
        <dbReference type="ARBA" id="ARBA00001947"/>
    </source>
</evidence>
<dbReference type="GO" id="GO:0006508">
    <property type="term" value="P:proteolysis"/>
    <property type="evidence" value="ECO:0007669"/>
    <property type="project" value="UniProtKB-KW"/>
</dbReference>
<dbReference type="InterPro" id="IPR044537">
    <property type="entry name" value="Rip2-like"/>
</dbReference>
<keyword evidence="5 16" id="KW-0645">Protease</keyword>
<feature type="transmembrane region" description="Helical" evidence="13">
    <location>
        <begin position="151"/>
        <end position="170"/>
    </location>
</feature>
<evidence type="ECO:0000313" key="18">
    <source>
        <dbReference type="Proteomes" id="UP000051862"/>
    </source>
</evidence>
<accession>A0A0Q2QS16</accession>
<evidence type="ECO:0000313" key="19">
    <source>
        <dbReference type="Proteomes" id="UP000182125"/>
    </source>
</evidence>
<keyword evidence="8" id="KW-0378">Hydrolase</keyword>
<evidence type="ECO:0000313" key="17">
    <source>
        <dbReference type="EMBL" id="SEW10941.1"/>
    </source>
</evidence>
<dbReference type="CDD" id="cd06158">
    <property type="entry name" value="S2P-M50_like_1"/>
    <property type="match status" value="1"/>
</dbReference>
<gene>
    <name evidence="15" type="ORF">A3L14_03230</name>
    <name evidence="16" type="ORF">AMR53_04335</name>
    <name evidence="17" type="ORF">SAMN05216170_1630</name>
</gene>
<keyword evidence="12 13" id="KW-0472">Membrane</keyword>
<dbReference type="GeneID" id="33333402"/>
<dbReference type="Pfam" id="PF02163">
    <property type="entry name" value="Peptidase_M50"/>
    <property type="match status" value="1"/>
</dbReference>
<evidence type="ECO:0000259" key="14">
    <source>
        <dbReference type="Pfam" id="PF02163"/>
    </source>
</evidence>